<keyword evidence="3" id="KW-1185">Reference proteome</keyword>
<evidence type="ECO:0000256" key="1">
    <source>
        <dbReference type="SAM" id="MobiDB-lite"/>
    </source>
</evidence>
<evidence type="ECO:0000313" key="2">
    <source>
        <dbReference type="EMBL" id="CAD0101373.1"/>
    </source>
</evidence>
<evidence type="ECO:0000313" key="3">
    <source>
        <dbReference type="Proteomes" id="UP000714618"/>
    </source>
</evidence>
<sequence length="148" mass="16078">MTPSPAEMQQLARAKNAQALNRSKGKQRANNQPKQAAAPQYTEIEPQPEVAQAAIPLWQTHVPGYLDDMPNEASEMVSTEIRSGRIADNLTSSVLQKYPSTLPVRQYGYEGVSGRHNSADGNWDDVSDCSFAYSHESSAYGGGTSDFG</sequence>
<dbReference type="EMBL" id="CAIJEO010000013">
    <property type="protein sequence ID" value="CAD0101373.1"/>
    <property type="molecule type" value="Genomic_DNA"/>
</dbReference>
<comment type="caution">
    <text evidence="2">The sequence shown here is derived from an EMBL/GenBank/DDBJ whole genome shotgun (WGS) entry which is preliminary data.</text>
</comment>
<organism evidence="2 3">
    <name type="scientific">Aureobasidium mustum</name>
    <dbReference type="NCBI Taxonomy" id="2773714"/>
    <lineage>
        <taxon>Eukaryota</taxon>
        <taxon>Fungi</taxon>
        <taxon>Dikarya</taxon>
        <taxon>Ascomycota</taxon>
        <taxon>Pezizomycotina</taxon>
        <taxon>Dothideomycetes</taxon>
        <taxon>Dothideomycetidae</taxon>
        <taxon>Dothideales</taxon>
        <taxon>Saccotheciaceae</taxon>
        <taxon>Aureobasidium</taxon>
    </lineage>
</organism>
<gene>
    <name evidence="2" type="ORF">AWRI4233_LOCUS10198</name>
</gene>
<feature type="compositionally biased region" description="Low complexity" evidence="1">
    <location>
        <begin position="28"/>
        <end position="40"/>
    </location>
</feature>
<accession>A0A9N8K9M1</accession>
<protein>
    <submittedName>
        <fullName evidence="2">Uncharacterized protein</fullName>
    </submittedName>
</protein>
<name>A0A9N8K9M1_9PEZI</name>
<reference evidence="2" key="1">
    <citation type="submission" date="2020-06" db="EMBL/GenBank/DDBJ databases">
        <authorList>
            <person name="Onetto C."/>
        </authorList>
    </citation>
    <scope>NUCLEOTIDE SEQUENCE</scope>
</reference>
<proteinExistence type="predicted"/>
<feature type="region of interest" description="Disordered" evidence="1">
    <location>
        <begin position="1"/>
        <end position="48"/>
    </location>
</feature>
<dbReference type="AlphaFoldDB" id="A0A9N8K9M1"/>
<dbReference type="Proteomes" id="UP000714618">
    <property type="component" value="Unassembled WGS sequence"/>
</dbReference>
<dbReference type="OrthoDB" id="6077919at2759"/>